<evidence type="ECO:0000313" key="3">
    <source>
        <dbReference type="Proteomes" id="UP000661507"/>
    </source>
</evidence>
<evidence type="ECO:0000259" key="1">
    <source>
        <dbReference type="Pfam" id="PF09084"/>
    </source>
</evidence>
<dbReference type="PANTHER" id="PTHR30024">
    <property type="entry name" value="ALIPHATIC SULFONATES-BINDING PROTEIN-RELATED"/>
    <property type="match status" value="1"/>
</dbReference>
<protein>
    <recommendedName>
        <fullName evidence="1">SsuA/THI5-like domain-containing protein</fullName>
    </recommendedName>
</protein>
<dbReference type="Gene3D" id="3.40.190.10">
    <property type="entry name" value="Periplasmic binding protein-like II"/>
    <property type="match status" value="2"/>
</dbReference>
<sequence length="346" mass="37398">MTTRITRRALSIGTAAGLGAPARLAFAKDKLTVVMSSFDMLFWVTLTAQALGYFGAQDLEVDIVRANGGARSLAAVAGGDAQFNIGAPASAFRARARGSDVMMIAPAVVQYVDNITMSGDWARKQGITAQSTYQDRLRALRGMTLAVSSVGGGADQLVRFLCKQAGINPDRELTITAIPDGANMLAAMSRGRIDGFVIPPPTGEDAVRNHGAQPLIWAGRGEVPQLDGFVYIGVIARESWLTRNREVAIRFLRAQQRAMTAVHNAEEGMRAREAVWNGWHSRTDKGLFDEVWRNAIPAYPHSVAVEPAMIDRIVAFVNETQPEPLDAQATRSAWTNDYAAAALQQT</sequence>
<evidence type="ECO:0000313" key="2">
    <source>
        <dbReference type="EMBL" id="GGJ05420.1"/>
    </source>
</evidence>
<dbReference type="SUPFAM" id="SSF53850">
    <property type="entry name" value="Periplasmic binding protein-like II"/>
    <property type="match status" value="1"/>
</dbReference>
<proteinExistence type="predicted"/>
<name>A0A917NJ90_9PROT</name>
<reference evidence="2" key="2">
    <citation type="submission" date="2020-09" db="EMBL/GenBank/DDBJ databases">
        <authorList>
            <person name="Sun Q."/>
            <person name="Zhou Y."/>
        </authorList>
    </citation>
    <scope>NUCLEOTIDE SEQUENCE</scope>
    <source>
        <strain evidence="2">CGMCC 1.3617</strain>
    </source>
</reference>
<dbReference type="InterPro" id="IPR015168">
    <property type="entry name" value="SsuA/THI5"/>
</dbReference>
<gene>
    <name evidence="2" type="ORF">GCM10011320_10360</name>
</gene>
<organism evidence="2 3">
    <name type="scientific">Neoroseomonas lacus</name>
    <dbReference type="NCBI Taxonomy" id="287609"/>
    <lineage>
        <taxon>Bacteria</taxon>
        <taxon>Pseudomonadati</taxon>
        <taxon>Pseudomonadota</taxon>
        <taxon>Alphaproteobacteria</taxon>
        <taxon>Acetobacterales</taxon>
        <taxon>Acetobacteraceae</taxon>
        <taxon>Neoroseomonas</taxon>
    </lineage>
</organism>
<keyword evidence="3" id="KW-1185">Reference proteome</keyword>
<dbReference type="Pfam" id="PF09084">
    <property type="entry name" value="NMT1"/>
    <property type="match status" value="1"/>
</dbReference>
<dbReference type="AlphaFoldDB" id="A0A917NJ90"/>
<accession>A0A917NJ90</accession>
<reference evidence="2" key="1">
    <citation type="journal article" date="2014" name="Int. J. Syst. Evol. Microbiol.">
        <title>Complete genome sequence of Corynebacterium casei LMG S-19264T (=DSM 44701T), isolated from a smear-ripened cheese.</title>
        <authorList>
            <consortium name="US DOE Joint Genome Institute (JGI-PGF)"/>
            <person name="Walter F."/>
            <person name="Albersmeier A."/>
            <person name="Kalinowski J."/>
            <person name="Ruckert C."/>
        </authorList>
    </citation>
    <scope>NUCLEOTIDE SEQUENCE</scope>
    <source>
        <strain evidence="2">CGMCC 1.3617</strain>
    </source>
</reference>
<dbReference type="Proteomes" id="UP000661507">
    <property type="component" value="Unassembled WGS sequence"/>
</dbReference>
<comment type="caution">
    <text evidence="2">The sequence shown here is derived from an EMBL/GenBank/DDBJ whole genome shotgun (WGS) entry which is preliminary data.</text>
</comment>
<dbReference type="RefSeq" id="WP_188965844.1">
    <property type="nucleotide sequence ID" value="NZ_BMKW01000002.1"/>
</dbReference>
<dbReference type="EMBL" id="BMKW01000002">
    <property type="protein sequence ID" value="GGJ05420.1"/>
    <property type="molecule type" value="Genomic_DNA"/>
</dbReference>
<feature type="domain" description="SsuA/THI5-like" evidence="1">
    <location>
        <begin position="46"/>
        <end position="264"/>
    </location>
</feature>